<name>A0AAD0XGJ8_9BURK</name>
<dbReference type="SMART" id="SM00530">
    <property type="entry name" value="HTH_XRE"/>
    <property type="match status" value="1"/>
</dbReference>
<dbReference type="RefSeq" id="WP_058894717.1">
    <property type="nucleotide sequence ID" value="NZ_CP024996.1"/>
</dbReference>
<accession>A0AAD0XGJ8</accession>
<evidence type="ECO:0000259" key="1">
    <source>
        <dbReference type="PROSITE" id="PS50943"/>
    </source>
</evidence>
<dbReference type="InterPro" id="IPR001387">
    <property type="entry name" value="Cro/C1-type_HTH"/>
</dbReference>
<sequence length="110" mass="12355">MTAPTNIQIIHGADGKPAFVVIPYADYLKEHRAEDEQYVPHEVVAMMVDHQWTAIRSWREHLDLTQQEVAARLGISQSAYAQQESSRNLRPSSLKRIAAALGVSIAQLDF</sequence>
<dbReference type="PROSITE" id="PS50943">
    <property type="entry name" value="HTH_CROC1"/>
    <property type="match status" value="1"/>
</dbReference>
<gene>
    <name evidence="2" type="ORF">RC54_06895</name>
</gene>
<dbReference type="Pfam" id="PF01381">
    <property type="entry name" value="HTH_3"/>
    <property type="match status" value="1"/>
</dbReference>
<evidence type="ECO:0000313" key="3">
    <source>
        <dbReference type="Proteomes" id="UP000269199"/>
    </source>
</evidence>
<dbReference type="AlphaFoldDB" id="A0AAD0XGJ8"/>
<evidence type="ECO:0000313" key="2">
    <source>
        <dbReference type="EMBL" id="AYR23570.1"/>
    </source>
</evidence>
<dbReference type="SUPFAM" id="SSF47413">
    <property type="entry name" value="lambda repressor-like DNA-binding domains"/>
    <property type="match status" value="1"/>
</dbReference>
<dbReference type="CDD" id="cd00093">
    <property type="entry name" value="HTH_XRE"/>
    <property type="match status" value="1"/>
</dbReference>
<organism evidence="2 3">
    <name type="scientific">Herbaspirillum rubrisubalbicans</name>
    <dbReference type="NCBI Taxonomy" id="80842"/>
    <lineage>
        <taxon>Bacteria</taxon>
        <taxon>Pseudomonadati</taxon>
        <taxon>Pseudomonadota</taxon>
        <taxon>Betaproteobacteria</taxon>
        <taxon>Burkholderiales</taxon>
        <taxon>Oxalobacteraceae</taxon>
        <taxon>Herbaspirillum</taxon>
    </lineage>
</organism>
<dbReference type="GO" id="GO:0003677">
    <property type="term" value="F:DNA binding"/>
    <property type="evidence" value="ECO:0007669"/>
    <property type="project" value="InterPro"/>
</dbReference>
<feature type="domain" description="HTH cro/C1-type" evidence="1">
    <location>
        <begin position="55"/>
        <end position="108"/>
    </location>
</feature>
<dbReference type="EMBL" id="CP024996">
    <property type="protein sequence ID" value="AYR23570.1"/>
    <property type="molecule type" value="Genomic_DNA"/>
</dbReference>
<protein>
    <submittedName>
        <fullName evidence="2">Transcriptional regulator</fullName>
    </submittedName>
</protein>
<dbReference type="InterPro" id="IPR010982">
    <property type="entry name" value="Lambda_DNA-bd_dom_sf"/>
</dbReference>
<proteinExistence type="predicted"/>
<dbReference type="Gene3D" id="1.10.260.40">
    <property type="entry name" value="lambda repressor-like DNA-binding domains"/>
    <property type="match status" value="1"/>
</dbReference>
<reference evidence="2 3" key="1">
    <citation type="submission" date="2017-11" db="EMBL/GenBank/DDBJ databases">
        <title>Complete genome sequence of Herbaspirillum rubrisubalbicans DSM 11543.</title>
        <authorList>
            <person name="Chen M."/>
            <person name="An Q."/>
        </authorList>
    </citation>
    <scope>NUCLEOTIDE SEQUENCE [LARGE SCALE GENOMIC DNA]</scope>
    <source>
        <strain evidence="2 3">DSM 11543</strain>
    </source>
</reference>
<dbReference type="Proteomes" id="UP000269199">
    <property type="component" value="Chromosome"/>
</dbReference>